<dbReference type="AlphaFoldDB" id="F2U3K2"/>
<evidence type="ECO:0000313" key="4">
    <source>
        <dbReference type="Proteomes" id="UP000007799"/>
    </source>
</evidence>
<dbReference type="Proteomes" id="UP000007799">
    <property type="component" value="Unassembled WGS sequence"/>
</dbReference>
<organism evidence="4">
    <name type="scientific">Salpingoeca rosetta (strain ATCC 50818 / BSB-021)</name>
    <dbReference type="NCBI Taxonomy" id="946362"/>
    <lineage>
        <taxon>Eukaryota</taxon>
        <taxon>Choanoflagellata</taxon>
        <taxon>Craspedida</taxon>
        <taxon>Salpingoecidae</taxon>
        <taxon>Salpingoeca</taxon>
    </lineage>
</organism>
<gene>
    <name evidence="3" type="ORF">PTSG_02868</name>
</gene>
<dbReference type="SUPFAM" id="SSF63825">
    <property type="entry name" value="YWTD domain"/>
    <property type="match status" value="1"/>
</dbReference>
<dbReference type="Gene3D" id="3.40.50.10140">
    <property type="entry name" value="Toll/interleukin-1 receptor homology (TIR) domain"/>
    <property type="match status" value="1"/>
</dbReference>
<dbReference type="InParanoid" id="F2U3K2"/>
<dbReference type="EMBL" id="GL832960">
    <property type="protein sequence ID" value="EGD82196.1"/>
    <property type="molecule type" value="Genomic_DNA"/>
</dbReference>
<dbReference type="KEGG" id="sre:PTSG_02868"/>
<reference evidence="3" key="1">
    <citation type="submission" date="2009-08" db="EMBL/GenBank/DDBJ databases">
        <title>Annotation of Salpingoeca rosetta.</title>
        <authorList>
            <consortium name="The Broad Institute Genome Sequencing Platform"/>
            <person name="Russ C."/>
            <person name="Cuomo C."/>
            <person name="Burger G."/>
            <person name="Gray M.W."/>
            <person name="Holland P.W.H."/>
            <person name="King N."/>
            <person name="Lang F.B.F."/>
            <person name="Roger A.J."/>
            <person name="Ruiz-Trillo I."/>
            <person name="Young S.K."/>
            <person name="Zeng Q."/>
            <person name="Gargeya S."/>
            <person name="Alvarado L."/>
            <person name="Berlin A."/>
            <person name="Chapman S.B."/>
            <person name="Chen Z."/>
            <person name="Freedman E."/>
            <person name="Gellesch M."/>
            <person name="Goldberg J."/>
            <person name="Griggs A."/>
            <person name="Gujja S."/>
            <person name="Heilman E."/>
            <person name="Heiman D."/>
            <person name="Howarth C."/>
            <person name="Mehta T."/>
            <person name="Neiman D."/>
            <person name="Pearson M."/>
            <person name="Roberts A."/>
            <person name="Saif S."/>
            <person name="Shea T."/>
            <person name="Shenoy N."/>
            <person name="Sisk P."/>
            <person name="Stolte C."/>
            <person name="Sykes S."/>
            <person name="White J."/>
            <person name="Yandava C."/>
            <person name="Haas B."/>
            <person name="Nusbaum C."/>
            <person name="Birren B."/>
        </authorList>
    </citation>
    <scope>NUCLEOTIDE SEQUENCE [LARGE SCALE GENOMIC DNA]</scope>
    <source>
        <strain evidence="3">ATCC 50818</strain>
    </source>
</reference>
<dbReference type="SUPFAM" id="SSF63829">
    <property type="entry name" value="Calcium-dependent phosphotriesterase"/>
    <property type="match status" value="1"/>
</dbReference>
<feature type="compositionally biased region" description="Polar residues" evidence="1">
    <location>
        <begin position="167"/>
        <end position="185"/>
    </location>
</feature>
<feature type="compositionally biased region" description="Gly residues" evidence="1">
    <location>
        <begin position="245"/>
        <end position="267"/>
    </location>
</feature>
<evidence type="ECO:0000256" key="1">
    <source>
        <dbReference type="SAM" id="MobiDB-lite"/>
    </source>
</evidence>
<dbReference type="SUPFAM" id="SSF52200">
    <property type="entry name" value="Toll/Interleukin receptor TIR domain"/>
    <property type="match status" value="1"/>
</dbReference>
<proteinExistence type="predicted"/>
<feature type="region of interest" description="Disordered" evidence="1">
    <location>
        <begin position="167"/>
        <end position="195"/>
    </location>
</feature>
<protein>
    <recommendedName>
        <fullName evidence="5">TIR domain-containing protein</fullName>
    </recommendedName>
</protein>
<keyword evidence="2" id="KW-0812">Transmembrane</keyword>
<dbReference type="InterPro" id="IPR035897">
    <property type="entry name" value="Toll_tir_struct_dom_sf"/>
</dbReference>
<feature type="region of interest" description="Disordered" evidence="1">
    <location>
        <begin position="245"/>
        <end position="284"/>
    </location>
</feature>
<evidence type="ECO:0008006" key="5">
    <source>
        <dbReference type="Google" id="ProtNLM"/>
    </source>
</evidence>
<feature type="compositionally biased region" description="Low complexity" evidence="1">
    <location>
        <begin position="273"/>
        <end position="284"/>
    </location>
</feature>
<keyword evidence="2" id="KW-0472">Membrane</keyword>
<dbReference type="RefSeq" id="XP_004996379.1">
    <property type="nucleotide sequence ID" value="XM_004996322.1"/>
</dbReference>
<evidence type="ECO:0000313" key="3">
    <source>
        <dbReference type="EMBL" id="EGD82196.1"/>
    </source>
</evidence>
<evidence type="ECO:0000256" key="2">
    <source>
        <dbReference type="SAM" id="Phobius"/>
    </source>
</evidence>
<dbReference type="GeneID" id="16076965"/>
<dbReference type="OrthoDB" id="10260017at2759"/>
<accession>F2U3K2</accession>
<sequence length="612" mass="64234">MFRCCHKPTATVPVAAHDAAAFDIFISLRFSEARNAGKALQRALEARGLKVFLCEVPPGSNIAKVVIRALHGCRMAVILGTRTYGKETDSSFSTFDELQYIVDRRKPFFLVKMCDDFEEPEAQFHLRSNVAYFAWTPKNEDTNISVPPPLVDDIVGKLKEQTPNTLTNASGQQLAATTSFDSPLSVSEPPFSPGREDAKMFAMEVGHEPLTVKRGCNWKRALRTALAVAIVVGVAVAVPITVLSGGSGNGPDGPGGGPDGPEGGPGGNMSNASLPTTTSLPTTINGTTKATLAAAGTGTFGQLGPTADKWLGGVLASNGLIYAAPWYSPSVLIINPSTNTVDTTTISGLGTDPAKWAGGVMAHNGLVYMFPSNRQSMLIIDPDTNAVDITSIHSLGSTSNKWYSGVVASNQLIFGIPLYATYVLIIDPKTSTADITTMAGLSSGTHKWYGGVQADNDLIYCIPVKASSVLIINPGSLTMDLTTISDLSSTGSKWYGGVLAENGFIYTIPAYSATILVIDPATNATNELVVAPAPGSLKWNGGVLAPNGNIIGIPHDSQSVLVLDPTTNTTDTTTISNLHGSAKWLDGVLAPNGLIYGIPHDAESVLVIDPGC</sequence>
<feature type="transmembrane region" description="Helical" evidence="2">
    <location>
        <begin position="221"/>
        <end position="242"/>
    </location>
</feature>
<keyword evidence="4" id="KW-1185">Reference proteome</keyword>
<name>F2U3K2_SALR5</name>
<dbReference type="eggNOG" id="ENOG502S7QN">
    <property type="taxonomic scope" value="Eukaryota"/>
</dbReference>
<keyword evidence="2" id="KW-1133">Transmembrane helix</keyword>